<protein>
    <recommendedName>
        <fullName evidence="7 8">UDP-N-acetylmuramoylalanine--D-glutamate ligase</fullName>
        <ecNumber evidence="7 8">6.3.2.9</ecNumber>
    </recommendedName>
    <alternativeName>
        <fullName evidence="7">D-glutamic acid-adding enzyme</fullName>
    </alternativeName>
    <alternativeName>
        <fullName evidence="7">UDP-N-acetylmuramoyl-L-alanyl-D-glutamate synthetase</fullName>
    </alternativeName>
</protein>
<evidence type="ECO:0000256" key="1">
    <source>
        <dbReference type="ARBA" id="ARBA00004496"/>
    </source>
</evidence>
<keyword evidence="7 8" id="KW-0573">Peptidoglycan synthesis</keyword>
<gene>
    <name evidence="7 11" type="primary">murD</name>
    <name evidence="11" type="ORF">BWX89_01304</name>
</gene>
<organism evidence="11">
    <name type="scientific">candidate division TA06 bacterium ADurb.Bin131</name>
    <dbReference type="NCBI Taxonomy" id="1852827"/>
    <lineage>
        <taxon>Bacteria</taxon>
        <taxon>Bacteria division TA06</taxon>
    </lineage>
</organism>
<dbReference type="PANTHER" id="PTHR43692">
    <property type="entry name" value="UDP-N-ACETYLMURAMOYLALANINE--D-GLUTAMATE LIGASE"/>
    <property type="match status" value="1"/>
</dbReference>
<proteinExistence type="inferred from homology"/>
<reference evidence="11" key="1">
    <citation type="submission" date="2017-02" db="EMBL/GenBank/DDBJ databases">
        <title>Delving into the versatile metabolic prowess of the omnipresent phylum Bacteroidetes.</title>
        <authorList>
            <person name="Nobu M.K."/>
            <person name="Mei R."/>
            <person name="Narihiro T."/>
            <person name="Kuroda K."/>
            <person name="Liu W.-T."/>
        </authorList>
    </citation>
    <scope>NUCLEOTIDE SEQUENCE</scope>
    <source>
        <strain evidence="11">ADurb.Bin131</strain>
    </source>
</reference>
<evidence type="ECO:0000256" key="8">
    <source>
        <dbReference type="RuleBase" id="RU003664"/>
    </source>
</evidence>
<dbReference type="Pfam" id="PF08245">
    <property type="entry name" value="Mur_ligase_M"/>
    <property type="match status" value="1"/>
</dbReference>
<evidence type="ECO:0000259" key="9">
    <source>
        <dbReference type="Pfam" id="PF02875"/>
    </source>
</evidence>
<comment type="catalytic activity">
    <reaction evidence="7 8">
        <text>UDP-N-acetyl-alpha-D-muramoyl-L-alanine + D-glutamate + ATP = UDP-N-acetyl-alpha-D-muramoyl-L-alanyl-D-glutamate + ADP + phosphate + H(+)</text>
        <dbReference type="Rhea" id="RHEA:16429"/>
        <dbReference type="ChEBI" id="CHEBI:15378"/>
        <dbReference type="ChEBI" id="CHEBI:29986"/>
        <dbReference type="ChEBI" id="CHEBI:30616"/>
        <dbReference type="ChEBI" id="CHEBI:43474"/>
        <dbReference type="ChEBI" id="CHEBI:83898"/>
        <dbReference type="ChEBI" id="CHEBI:83900"/>
        <dbReference type="ChEBI" id="CHEBI:456216"/>
        <dbReference type="EC" id="6.3.2.9"/>
    </reaction>
</comment>
<dbReference type="EMBL" id="MWDQ01000128">
    <property type="protein sequence ID" value="OQB72437.1"/>
    <property type="molecule type" value="Genomic_DNA"/>
</dbReference>
<keyword evidence="6 7" id="KW-0067">ATP-binding</keyword>
<name>A0A1V6C6A7_UNCT6</name>
<dbReference type="GO" id="GO:0005524">
    <property type="term" value="F:ATP binding"/>
    <property type="evidence" value="ECO:0007669"/>
    <property type="project" value="UniProtKB-UniRule"/>
</dbReference>
<evidence type="ECO:0000256" key="2">
    <source>
        <dbReference type="ARBA" id="ARBA00004752"/>
    </source>
</evidence>
<evidence type="ECO:0000256" key="3">
    <source>
        <dbReference type="ARBA" id="ARBA00022490"/>
    </source>
</evidence>
<dbReference type="AlphaFoldDB" id="A0A1V6C6A7"/>
<dbReference type="Pfam" id="PF02875">
    <property type="entry name" value="Mur_ligase_C"/>
    <property type="match status" value="1"/>
</dbReference>
<keyword evidence="5 7" id="KW-0547">Nucleotide-binding</keyword>
<dbReference type="GO" id="GO:0009252">
    <property type="term" value="P:peptidoglycan biosynthetic process"/>
    <property type="evidence" value="ECO:0007669"/>
    <property type="project" value="UniProtKB-UniRule"/>
</dbReference>
<feature type="domain" description="Mur ligase central" evidence="10">
    <location>
        <begin position="115"/>
        <end position="291"/>
    </location>
</feature>
<feature type="binding site" evidence="7">
    <location>
        <begin position="117"/>
        <end position="123"/>
    </location>
    <ligand>
        <name>ATP</name>
        <dbReference type="ChEBI" id="CHEBI:30616"/>
    </ligand>
</feature>
<dbReference type="Gene3D" id="3.40.1190.10">
    <property type="entry name" value="Mur-like, catalytic domain"/>
    <property type="match status" value="1"/>
</dbReference>
<dbReference type="PANTHER" id="PTHR43692:SF1">
    <property type="entry name" value="UDP-N-ACETYLMURAMOYLALANINE--D-GLUTAMATE LIGASE"/>
    <property type="match status" value="1"/>
</dbReference>
<dbReference type="Proteomes" id="UP000485562">
    <property type="component" value="Unassembled WGS sequence"/>
</dbReference>
<dbReference type="SUPFAM" id="SSF51984">
    <property type="entry name" value="MurCD N-terminal domain"/>
    <property type="match status" value="1"/>
</dbReference>
<evidence type="ECO:0000256" key="4">
    <source>
        <dbReference type="ARBA" id="ARBA00022598"/>
    </source>
</evidence>
<dbReference type="SUPFAM" id="SSF53244">
    <property type="entry name" value="MurD-like peptide ligases, peptide-binding domain"/>
    <property type="match status" value="1"/>
</dbReference>
<keyword evidence="7 8" id="KW-0132">Cell division</keyword>
<accession>A0A1V6C6A7</accession>
<evidence type="ECO:0000256" key="6">
    <source>
        <dbReference type="ARBA" id="ARBA00022840"/>
    </source>
</evidence>
<dbReference type="InterPro" id="IPR013221">
    <property type="entry name" value="Mur_ligase_cen"/>
</dbReference>
<dbReference type="Pfam" id="PF21799">
    <property type="entry name" value="MurD-like_N"/>
    <property type="match status" value="1"/>
</dbReference>
<keyword evidence="3 7" id="KW-0963">Cytoplasm</keyword>
<dbReference type="InterPro" id="IPR036615">
    <property type="entry name" value="Mur_ligase_C_dom_sf"/>
</dbReference>
<keyword evidence="7 8" id="KW-0133">Cell shape</keyword>
<keyword evidence="4 7" id="KW-0436">Ligase</keyword>
<dbReference type="UniPathway" id="UPA00219"/>
<dbReference type="Gene3D" id="3.40.50.720">
    <property type="entry name" value="NAD(P)-binding Rossmann-like Domain"/>
    <property type="match status" value="1"/>
</dbReference>
<dbReference type="GO" id="GO:0008360">
    <property type="term" value="P:regulation of cell shape"/>
    <property type="evidence" value="ECO:0007669"/>
    <property type="project" value="UniProtKB-KW"/>
</dbReference>
<dbReference type="GO" id="GO:0051301">
    <property type="term" value="P:cell division"/>
    <property type="evidence" value="ECO:0007669"/>
    <property type="project" value="UniProtKB-KW"/>
</dbReference>
<dbReference type="InterPro" id="IPR004101">
    <property type="entry name" value="Mur_ligase_C"/>
</dbReference>
<dbReference type="Gene3D" id="3.90.190.20">
    <property type="entry name" value="Mur ligase, C-terminal domain"/>
    <property type="match status" value="1"/>
</dbReference>
<comment type="similarity">
    <text evidence="7">Belongs to the MurCDEF family.</text>
</comment>
<comment type="function">
    <text evidence="7 8">Cell wall formation. Catalyzes the addition of glutamate to the nucleotide precursor UDP-N-acetylmuramoyl-L-alanine (UMA).</text>
</comment>
<evidence type="ECO:0000313" key="11">
    <source>
        <dbReference type="EMBL" id="OQB72437.1"/>
    </source>
</evidence>
<comment type="pathway">
    <text evidence="2 7 8">Cell wall biogenesis; peptidoglycan biosynthesis.</text>
</comment>
<dbReference type="InterPro" id="IPR005762">
    <property type="entry name" value="MurD"/>
</dbReference>
<dbReference type="GO" id="GO:0008764">
    <property type="term" value="F:UDP-N-acetylmuramoylalanine-D-glutamate ligase activity"/>
    <property type="evidence" value="ECO:0007669"/>
    <property type="project" value="UniProtKB-UniRule"/>
</dbReference>
<keyword evidence="7 8" id="KW-0131">Cell cycle</keyword>
<comment type="caution">
    <text evidence="11">The sequence shown here is derived from an EMBL/GenBank/DDBJ whole genome shotgun (WGS) entry which is preliminary data.</text>
</comment>
<evidence type="ECO:0000256" key="5">
    <source>
        <dbReference type="ARBA" id="ARBA00022741"/>
    </source>
</evidence>
<dbReference type="EC" id="6.3.2.9" evidence="7 8"/>
<sequence>MNKIKGKNILVVGLGETGFDSAVVLFKNGANVRVTERDNNSAIEEKKKKLLSMGIPVEVGGHSIEFFKSVDIVIPSPGVPLNAKPLIWAKSNNIKILSEIEIAYRLSPSKNIIAITGTNGKTTTVSFADAVFEKAGIPHISCGNIGNSFIGEIDSINQDTWVILEVSSFQLEYIEDFKPVIGVILNIADDHLDYYDNFFQYVEAKRKLFKNLGVNDFAVLNYDNMFCREIGDSLNCRKIFFSSKNRINGVFISEGSIIYNQKEIFSIDDFNKSNLLGIHNLENVMAVSAIAEICGINPDIIKKTLIDFRPHAHRMENIGTINGITFIDDSKATNVDAVYRALECFPEKNNIFLILGGKDKGISFEPLNTLIKGRVKMVFLMGEAKHRIKGELAPSGIQMVEVENFDEAVRISIASGKPGDIVLLSPGCSSFDMFKNYAERGDVFKNTVKNLL</sequence>
<dbReference type="HAMAP" id="MF_00639">
    <property type="entry name" value="MurD"/>
    <property type="match status" value="1"/>
</dbReference>
<dbReference type="SUPFAM" id="SSF53623">
    <property type="entry name" value="MurD-like peptide ligases, catalytic domain"/>
    <property type="match status" value="1"/>
</dbReference>
<dbReference type="GO" id="GO:0005737">
    <property type="term" value="C:cytoplasm"/>
    <property type="evidence" value="ECO:0007669"/>
    <property type="project" value="UniProtKB-SubCell"/>
</dbReference>
<comment type="subcellular location">
    <subcellularLocation>
        <location evidence="1 7 8">Cytoplasm</location>
    </subcellularLocation>
</comment>
<evidence type="ECO:0000259" key="10">
    <source>
        <dbReference type="Pfam" id="PF08245"/>
    </source>
</evidence>
<keyword evidence="7 8" id="KW-0961">Cell wall biogenesis/degradation</keyword>
<dbReference type="NCBIfam" id="TIGR01087">
    <property type="entry name" value="murD"/>
    <property type="match status" value="1"/>
</dbReference>
<dbReference type="GO" id="GO:0071555">
    <property type="term" value="P:cell wall organization"/>
    <property type="evidence" value="ECO:0007669"/>
    <property type="project" value="UniProtKB-KW"/>
</dbReference>
<feature type="domain" description="Mur ligase C-terminal" evidence="9">
    <location>
        <begin position="313"/>
        <end position="426"/>
    </location>
</feature>
<evidence type="ECO:0000256" key="7">
    <source>
        <dbReference type="HAMAP-Rule" id="MF_00639"/>
    </source>
</evidence>
<dbReference type="InterPro" id="IPR036565">
    <property type="entry name" value="Mur-like_cat_sf"/>
</dbReference>